<gene>
    <name evidence="1" type="ORF">B0F87_101241</name>
</gene>
<evidence type="ECO:0000313" key="1">
    <source>
        <dbReference type="EMBL" id="PPK77859.1"/>
    </source>
</evidence>
<organism evidence="1 2">
    <name type="scientific">Methylobacter tundripaludum</name>
    <dbReference type="NCBI Taxonomy" id="173365"/>
    <lineage>
        <taxon>Bacteria</taxon>
        <taxon>Pseudomonadati</taxon>
        <taxon>Pseudomonadota</taxon>
        <taxon>Gammaproteobacteria</taxon>
        <taxon>Methylococcales</taxon>
        <taxon>Methylococcaceae</taxon>
        <taxon>Methylobacter</taxon>
    </lineage>
</organism>
<dbReference type="CDD" id="cd09854">
    <property type="entry name" value="PIN_VapC-like"/>
    <property type="match status" value="1"/>
</dbReference>
<comment type="caution">
    <text evidence="1">The sequence shown here is derived from an EMBL/GenBank/DDBJ whole genome shotgun (WGS) entry which is preliminary data.</text>
</comment>
<protein>
    <recommendedName>
        <fullName evidence="3">PIN domain-containing protein</fullName>
    </recommendedName>
</protein>
<sequence length="188" mass="21552">MKRTNNLHVGLDSNCLSYLLDCIADISEPTTGQSMSEQLVADEKIALLRLWFYKPGTFSFILTETVISEVAKIRKVERREFHESFIQTLFIDYPARDHAAVQARTEQFAEHHSGRCDCRILAEAEELKLNVVLTYDKDFLKQLATISATTKLMKPSSYWASLGIPKGAKPMTIPHHTNPLSKQSWWHW</sequence>
<dbReference type="InterPro" id="IPR029060">
    <property type="entry name" value="PIN-like_dom_sf"/>
</dbReference>
<dbReference type="SUPFAM" id="SSF88723">
    <property type="entry name" value="PIN domain-like"/>
    <property type="match status" value="1"/>
</dbReference>
<reference evidence="1 2" key="1">
    <citation type="submission" date="2018-02" db="EMBL/GenBank/DDBJ databases">
        <title>Subsurface microbial communities from deep shales in Ohio and West Virginia, USA.</title>
        <authorList>
            <person name="Wrighton K."/>
        </authorList>
    </citation>
    <scope>NUCLEOTIDE SEQUENCE [LARGE SCALE GENOMIC DNA]</scope>
    <source>
        <strain evidence="1 2">OWC-DMM</strain>
    </source>
</reference>
<dbReference type="Gene3D" id="3.40.50.1010">
    <property type="entry name" value="5'-nuclease"/>
    <property type="match status" value="1"/>
</dbReference>
<evidence type="ECO:0008006" key="3">
    <source>
        <dbReference type="Google" id="ProtNLM"/>
    </source>
</evidence>
<name>A0A2S6HK50_9GAMM</name>
<evidence type="ECO:0000313" key="2">
    <source>
        <dbReference type="Proteomes" id="UP000240010"/>
    </source>
</evidence>
<accession>A0A2S6HK50</accession>
<dbReference type="AlphaFoldDB" id="A0A2S6HK50"/>
<proteinExistence type="predicted"/>
<dbReference type="EMBL" id="PTIZ01000001">
    <property type="protein sequence ID" value="PPK77859.1"/>
    <property type="molecule type" value="Genomic_DNA"/>
</dbReference>
<dbReference type="Proteomes" id="UP000240010">
    <property type="component" value="Unassembled WGS sequence"/>
</dbReference>